<comment type="caution">
    <text evidence="1">The sequence shown here is derived from an EMBL/GenBank/DDBJ whole genome shotgun (WGS) entry which is preliminary data.</text>
</comment>
<dbReference type="Proteomes" id="UP000287224">
    <property type="component" value="Unassembled WGS sequence"/>
</dbReference>
<proteinExistence type="predicted"/>
<evidence type="ECO:0000313" key="2">
    <source>
        <dbReference type="Proteomes" id="UP000287224"/>
    </source>
</evidence>
<dbReference type="OrthoDB" id="164235at2"/>
<gene>
    <name evidence="1" type="ORF">KDAU_29370</name>
</gene>
<name>A0A401ZFY9_9CHLR</name>
<dbReference type="EMBL" id="BIFQ01000001">
    <property type="protein sequence ID" value="GCE05608.1"/>
    <property type="molecule type" value="Genomic_DNA"/>
</dbReference>
<keyword evidence="2" id="KW-1185">Reference proteome</keyword>
<dbReference type="RefSeq" id="WP_126596641.1">
    <property type="nucleotide sequence ID" value="NZ_BIFQ01000001.1"/>
</dbReference>
<organism evidence="1 2">
    <name type="scientific">Dictyobacter aurantiacus</name>
    <dbReference type="NCBI Taxonomy" id="1936993"/>
    <lineage>
        <taxon>Bacteria</taxon>
        <taxon>Bacillati</taxon>
        <taxon>Chloroflexota</taxon>
        <taxon>Ktedonobacteria</taxon>
        <taxon>Ktedonobacterales</taxon>
        <taxon>Dictyobacteraceae</taxon>
        <taxon>Dictyobacter</taxon>
    </lineage>
</organism>
<evidence type="ECO:0000313" key="1">
    <source>
        <dbReference type="EMBL" id="GCE05608.1"/>
    </source>
</evidence>
<sequence>MMTFTGLVKNGGVFVVKGKDGSEKQLISFTAVDALGNTFSCQMWPDDQQHAQLLQLIGSLRRQRIQFEIAGYTVRMRQFKDGNKQPQINFIVTNVTQPDPKQPASASGLFFSGTVKTGNVFDLNTKNGPSKLISLTAIDELGNAWPCQMWPDDPQHAQLVPVIASARRQAVGFEVVSYALRMRKFQDGRPDQPQVNFTVSRVSLPGLNVQVA</sequence>
<accession>A0A401ZFY9</accession>
<protein>
    <submittedName>
        <fullName evidence="1">Uncharacterized protein</fullName>
    </submittedName>
</protein>
<dbReference type="AlphaFoldDB" id="A0A401ZFY9"/>
<reference evidence="2" key="1">
    <citation type="submission" date="2018-12" db="EMBL/GenBank/DDBJ databases">
        <title>Tengunoibacter tsumagoiensis gen. nov., sp. nov., Dictyobacter kobayashii sp. nov., D. alpinus sp. nov., and D. joshuensis sp. nov. and description of Dictyobacteraceae fam. nov. within the order Ktedonobacterales isolated from Tengu-no-mugimeshi.</title>
        <authorList>
            <person name="Wang C.M."/>
            <person name="Zheng Y."/>
            <person name="Sakai Y."/>
            <person name="Toyoda A."/>
            <person name="Minakuchi Y."/>
            <person name="Abe K."/>
            <person name="Yokota A."/>
            <person name="Yabe S."/>
        </authorList>
    </citation>
    <scope>NUCLEOTIDE SEQUENCE [LARGE SCALE GENOMIC DNA]</scope>
    <source>
        <strain evidence="2">S-27</strain>
    </source>
</reference>